<feature type="transmembrane region" description="Helical" evidence="6">
    <location>
        <begin position="94"/>
        <end position="114"/>
    </location>
</feature>
<dbReference type="EMBL" id="JSVC01000001">
    <property type="protein sequence ID" value="KIC96250.1"/>
    <property type="molecule type" value="Genomic_DNA"/>
</dbReference>
<dbReference type="GO" id="GO:0016020">
    <property type="term" value="C:membrane"/>
    <property type="evidence" value="ECO:0007669"/>
    <property type="project" value="UniProtKB-SubCell"/>
</dbReference>
<dbReference type="AlphaFoldDB" id="A0A0C1IPT8"/>
<feature type="transmembrane region" description="Helical" evidence="6">
    <location>
        <begin position="166"/>
        <end position="188"/>
    </location>
</feature>
<feature type="transmembrane region" description="Helical" evidence="6">
    <location>
        <begin position="52"/>
        <end position="74"/>
    </location>
</feature>
<evidence type="ECO:0000256" key="2">
    <source>
        <dbReference type="ARBA" id="ARBA00007511"/>
    </source>
</evidence>
<name>A0A0C1IPT8_9BACT</name>
<evidence type="ECO:0000256" key="1">
    <source>
        <dbReference type="ARBA" id="ARBA00004141"/>
    </source>
</evidence>
<gene>
    <name evidence="7" type="ORF">OI18_00315</name>
</gene>
<feature type="transmembrane region" description="Helical" evidence="6">
    <location>
        <begin position="225"/>
        <end position="244"/>
    </location>
</feature>
<dbReference type="PANTHER" id="PTHR30238:SF4">
    <property type="entry name" value="SLL1022 PROTEIN"/>
    <property type="match status" value="1"/>
</dbReference>
<comment type="subcellular location">
    <subcellularLocation>
        <location evidence="1">Membrane</location>
        <topology evidence="1">Multi-pass membrane protein</topology>
    </subcellularLocation>
</comment>
<dbReference type="STRING" id="1349421.OI18_00315"/>
<keyword evidence="3 6" id="KW-0812">Transmembrane</keyword>
<keyword evidence="4 6" id="KW-1133">Transmembrane helix</keyword>
<organism evidence="7 8">
    <name type="scientific">Flavihumibacter solisilvae</name>
    <dbReference type="NCBI Taxonomy" id="1349421"/>
    <lineage>
        <taxon>Bacteria</taxon>
        <taxon>Pseudomonadati</taxon>
        <taxon>Bacteroidota</taxon>
        <taxon>Chitinophagia</taxon>
        <taxon>Chitinophagales</taxon>
        <taxon>Chitinophagaceae</taxon>
        <taxon>Flavihumibacter</taxon>
    </lineage>
</organism>
<comment type="similarity">
    <text evidence="2">Belongs to the TerC family.</text>
</comment>
<dbReference type="RefSeq" id="WP_039136021.1">
    <property type="nucleotide sequence ID" value="NZ_JSVC01000001.1"/>
</dbReference>
<evidence type="ECO:0000256" key="6">
    <source>
        <dbReference type="SAM" id="Phobius"/>
    </source>
</evidence>
<evidence type="ECO:0000256" key="5">
    <source>
        <dbReference type="ARBA" id="ARBA00023136"/>
    </source>
</evidence>
<accession>A0A0C1IPT8</accession>
<reference evidence="7 8" key="1">
    <citation type="submission" date="2014-11" db="EMBL/GenBank/DDBJ databases">
        <title>Genome sequence of Flavihumibacter solisilvae 3-3.</title>
        <authorList>
            <person name="Zhou G."/>
            <person name="Li M."/>
            <person name="Wang G."/>
        </authorList>
    </citation>
    <scope>NUCLEOTIDE SEQUENCE [LARGE SCALE GENOMIC DNA]</scope>
    <source>
        <strain evidence="7 8">3-3</strain>
    </source>
</reference>
<dbReference type="Proteomes" id="UP000031408">
    <property type="component" value="Unassembled WGS sequence"/>
</dbReference>
<dbReference type="OrthoDB" id="9805314at2"/>
<keyword evidence="5 6" id="KW-0472">Membrane</keyword>
<feature type="transmembrane region" description="Helical" evidence="6">
    <location>
        <begin position="12"/>
        <end position="40"/>
    </location>
</feature>
<evidence type="ECO:0000313" key="8">
    <source>
        <dbReference type="Proteomes" id="UP000031408"/>
    </source>
</evidence>
<proteinExistence type="inferred from homology"/>
<protein>
    <submittedName>
        <fullName evidence="7">Membrane protein</fullName>
    </submittedName>
</protein>
<evidence type="ECO:0000256" key="4">
    <source>
        <dbReference type="ARBA" id="ARBA00022989"/>
    </source>
</evidence>
<keyword evidence="8" id="KW-1185">Reference proteome</keyword>
<feature type="transmembrane region" description="Helical" evidence="6">
    <location>
        <begin position="200"/>
        <end position="219"/>
    </location>
</feature>
<dbReference type="PANTHER" id="PTHR30238">
    <property type="entry name" value="MEMBRANE BOUND PREDICTED REDOX MODULATOR"/>
    <property type="match status" value="1"/>
</dbReference>
<feature type="transmembrane region" description="Helical" evidence="6">
    <location>
        <begin position="135"/>
        <end position="154"/>
    </location>
</feature>
<evidence type="ECO:0000313" key="7">
    <source>
        <dbReference type="EMBL" id="KIC96250.1"/>
    </source>
</evidence>
<dbReference type="Pfam" id="PF03741">
    <property type="entry name" value="TerC"/>
    <property type="match status" value="1"/>
</dbReference>
<evidence type="ECO:0000256" key="3">
    <source>
        <dbReference type="ARBA" id="ARBA00022692"/>
    </source>
</evidence>
<comment type="caution">
    <text evidence="7">The sequence shown here is derived from an EMBL/GenBank/DDBJ whole genome shotgun (WGS) entry which is preliminary data.</text>
</comment>
<dbReference type="InterPro" id="IPR005496">
    <property type="entry name" value="Integral_membrane_TerC"/>
</dbReference>
<sequence length="265" mass="28905">MDFIIPDFANPGVWISLLTLSFLEIVLGIDNIIFISIVAGKLPKSQQRRARNIGLLLAMVFRVGLLLSINWIISLKDPLFTIPSISGESAGIPLSVKDLILIAGGVFLIVKSTLEIHHKLQKDSGAHEKESGRKAIGFSNVIFQIVLVDAVFSFDSILTAVGLVDNVLIMIIAVVVSIAIMMLFAGPVTTLINRQPTLQMLALSFLVVIGVVLIASGLHQEVSKSIIYSCLGFSLGVEMLNIRLRRKAENVQLNPQPENLKVEEE</sequence>